<dbReference type="EMBL" id="QFXD01000091">
    <property type="protein sequence ID" value="RDH91915.1"/>
    <property type="molecule type" value="Genomic_DNA"/>
</dbReference>
<comment type="caution">
    <text evidence="2">The sequence shown here is derived from an EMBL/GenBank/DDBJ whole genome shotgun (WGS) entry which is preliminary data.</text>
</comment>
<feature type="transmembrane region" description="Helical" evidence="1">
    <location>
        <begin position="61"/>
        <end position="87"/>
    </location>
</feature>
<gene>
    <name evidence="2" type="ORF">DIZ79_04825</name>
</gene>
<feature type="transmembrane region" description="Helical" evidence="1">
    <location>
        <begin position="35"/>
        <end position="55"/>
    </location>
</feature>
<sequence>MGIEIWFIGLCILIYIGVAVLLIHRVERVKRALSIHAAFTTAAILLLLVFVQAGFSTWFDFLGSLVVIYASSWLFSLLTMSVVAWLMSLSTRDF</sequence>
<proteinExistence type="predicted"/>
<feature type="transmembrane region" description="Helical" evidence="1">
    <location>
        <begin position="6"/>
        <end position="23"/>
    </location>
</feature>
<accession>A0A370DZ88</accession>
<evidence type="ECO:0000313" key="2">
    <source>
        <dbReference type="EMBL" id="RDH91915.1"/>
    </source>
</evidence>
<evidence type="ECO:0000256" key="1">
    <source>
        <dbReference type="SAM" id="Phobius"/>
    </source>
</evidence>
<evidence type="ECO:0000313" key="3">
    <source>
        <dbReference type="Proteomes" id="UP000255508"/>
    </source>
</evidence>
<keyword evidence="1" id="KW-0812">Transmembrane</keyword>
<keyword evidence="1" id="KW-1133">Transmembrane helix</keyword>
<dbReference type="Proteomes" id="UP000255508">
    <property type="component" value="Unassembled WGS sequence"/>
</dbReference>
<name>A0A370DZ88_9GAMM</name>
<organism evidence="2 3">
    <name type="scientific">endosymbiont of Lamellibrachia luymesi</name>
    <dbReference type="NCBI Taxonomy" id="2200907"/>
    <lineage>
        <taxon>Bacteria</taxon>
        <taxon>Pseudomonadati</taxon>
        <taxon>Pseudomonadota</taxon>
        <taxon>Gammaproteobacteria</taxon>
        <taxon>sulfur-oxidizing symbionts</taxon>
    </lineage>
</organism>
<protein>
    <submittedName>
        <fullName evidence="2">Uncharacterized protein</fullName>
    </submittedName>
</protein>
<keyword evidence="1" id="KW-0472">Membrane</keyword>
<dbReference type="AlphaFoldDB" id="A0A370DZ88"/>
<reference evidence="2 3" key="1">
    <citation type="journal article" date="2018" name="ISME J.">
        <title>Endosymbiont genomes yield clues of tubeworm success.</title>
        <authorList>
            <person name="Li Y."/>
            <person name="Liles M.R."/>
            <person name="Halanych K.M."/>
        </authorList>
    </citation>
    <scope>NUCLEOTIDE SEQUENCE [LARGE SCALE GENOMIC DNA]</scope>
    <source>
        <strain evidence="2">A1422</strain>
    </source>
</reference>